<reference evidence="5" key="2">
    <citation type="submission" date="2021-04" db="EMBL/GenBank/DDBJ databases">
        <authorList>
            <person name="Gilroy R."/>
        </authorList>
    </citation>
    <scope>NUCLEOTIDE SEQUENCE</scope>
    <source>
        <strain evidence="5">1282</strain>
    </source>
</reference>
<dbReference type="GO" id="GO:0046677">
    <property type="term" value="P:response to antibiotic"/>
    <property type="evidence" value="ECO:0007669"/>
    <property type="project" value="UniProtKB-KW"/>
</dbReference>
<organism evidence="5 6">
    <name type="scientific">Candidatus Acutalibacter pullistercoris</name>
    <dbReference type="NCBI Taxonomy" id="2838418"/>
    <lineage>
        <taxon>Bacteria</taxon>
        <taxon>Bacillati</taxon>
        <taxon>Bacillota</taxon>
        <taxon>Clostridia</taxon>
        <taxon>Eubacteriales</taxon>
        <taxon>Acutalibacteraceae</taxon>
        <taxon>Acutalibacter</taxon>
    </lineage>
</organism>
<comment type="catalytic activity">
    <reaction evidence="4">
        <text>a 2-deoxystreptamine antibiotic + acetyl-CoA = an N(3)-acetyl-2-deoxystreptamine antibiotic + CoA + H(+)</text>
        <dbReference type="Rhea" id="RHEA:12665"/>
        <dbReference type="ChEBI" id="CHEBI:15378"/>
        <dbReference type="ChEBI" id="CHEBI:57287"/>
        <dbReference type="ChEBI" id="CHEBI:57288"/>
        <dbReference type="ChEBI" id="CHEBI:57921"/>
        <dbReference type="ChEBI" id="CHEBI:77452"/>
        <dbReference type="EC" id="2.3.1.81"/>
    </reaction>
</comment>
<evidence type="ECO:0000256" key="4">
    <source>
        <dbReference type="RuleBase" id="RU365031"/>
    </source>
</evidence>
<dbReference type="Pfam" id="PF02522">
    <property type="entry name" value="Antibiotic_NAT"/>
    <property type="match status" value="1"/>
</dbReference>
<comment type="caution">
    <text evidence="5">The sequence shown here is derived from an EMBL/GenBank/DDBJ whole genome shotgun (WGS) entry which is preliminary data.</text>
</comment>
<dbReference type="InterPro" id="IPR003679">
    <property type="entry name" value="Amioglycoside_AcTrfase"/>
</dbReference>
<evidence type="ECO:0000256" key="3">
    <source>
        <dbReference type="ARBA" id="ARBA00023315"/>
    </source>
</evidence>
<dbReference type="InterPro" id="IPR028345">
    <property type="entry name" value="Antibiotic_NAT-like"/>
</dbReference>
<comment type="similarity">
    <text evidence="1 4">Belongs to the antibiotic N-acetyltransferase family.</text>
</comment>
<dbReference type="AlphaFoldDB" id="A0A9D1YE58"/>
<dbReference type="EC" id="2.3.1.-" evidence="4"/>
<evidence type="ECO:0000256" key="1">
    <source>
        <dbReference type="ARBA" id="ARBA00006383"/>
    </source>
</evidence>
<keyword evidence="2 4" id="KW-0808">Transferase</keyword>
<reference evidence="5" key="1">
    <citation type="journal article" date="2021" name="PeerJ">
        <title>Extensive microbial diversity within the chicken gut microbiome revealed by metagenomics and culture.</title>
        <authorList>
            <person name="Gilroy R."/>
            <person name="Ravi A."/>
            <person name="Getino M."/>
            <person name="Pursley I."/>
            <person name="Horton D.L."/>
            <person name="Alikhan N.F."/>
            <person name="Baker D."/>
            <person name="Gharbi K."/>
            <person name="Hall N."/>
            <person name="Watson M."/>
            <person name="Adriaenssens E.M."/>
            <person name="Foster-Nyarko E."/>
            <person name="Jarju S."/>
            <person name="Secka A."/>
            <person name="Antonio M."/>
            <person name="Oren A."/>
            <person name="Chaudhuri R.R."/>
            <person name="La Ragione R."/>
            <person name="Hildebrand F."/>
            <person name="Pallen M.J."/>
        </authorList>
    </citation>
    <scope>NUCLEOTIDE SEQUENCE</scope>
    <source>
        <strain evidence="5">1282</strain>
    </source>
</reference>
<dbReference type="EMBL" id="DXDU01000108">
    <property type="protein sequence ID" value="HIY26854.1"/>
    <property type="molecule type" value="Genomic_DNA"/>
</dbReference>
<gene>
    <name evidence="5" type="ORF">H9838_06750</name>
</gene>
<evidence type="ECO:0000313" key="5">
    <source>
        <dbReference type="EMBL" id="HIY26854.1"/>
    </source>
</evidence>
<protein>
    <recommendedName>
        <fullName evidence="4">Aminoglycoside N(3)-acetyltransferase</fullName>
        <ecNumber evidence="4">2.3.1.-</ecNumber>
    </recommendedName>
</protein>
<name>A0A9D1YE58_9FIRM</name>
<sequence length="263" mass="29428">MHTKHDLLRDIHTLDLDPKGTLLIHSSCRAIGPVEGGAHTVLDAWCDFYREGLLIFPTHTWDRVGKDHPVFDSRKDPSCVGILSELFRQRPGAVRSLHPTHSVAALGKDARAYTAGEEKAVTPLPRDGCWGRLLDRDATILFLGCSLRSNTFIHGVEEWNHIPDRISPWTEDLTILGPQGEKYQVAMHRHHCEAADRAGGDVSEHYSKLEEPFRRLGALRYGKFGDALCAYGKARDMEKIASALLKKEPDLFLSGEAIPGDWY</sequence>
<evidence type="ECO:0000313" key="6">
    <source>
        <dbReference type="Proteomes" id="UP000823915"/>
    </source>
</evidence>
<dbReference type="PANTHER" id="PTHR11104">
    <property type="entry name" value="AMINOGLYCOSIDE N3-ACETYLTRANSFERASE"/>
    <property type="match status" value="1"/>
</dbReference>
<dbReference type="Proteomes" id="UP000823915">
    <property type="component" value="Unassembled WGS sequence"/>
</dbReference>
<proteinExistence type="inferred from homology"/>
<accession>A0A9D1YE58</accession>
<keyword evidence="4" id="KW-0046">Antibiotic resistance</keyword>
<dbReference type="SUPFAM" id="SSF110710">
    <property type="entry name" value="TTHA0583/YokD-like"/>
    <property type="match status" value="1"/>
</dbReference>
<keyword evidence="3 4" id="KW-0012">Acyltransferase</keyword>
<dbReference type="PANTHER" id="PTHR11104:SF0">
    <property type="entry name" value="SPBETA PROPHAGE-DERIVED AMINOGLYCOSIDE N(3')-ACETYLTRANSFERASE-LIKE PROTEIN YOKD"/>
    <property type="match status" value="1"/>
</dbReference>
<evidence type="ECO:0000256" key="2">
    <source>
        <dbReference type="ARBA" id="ARBA00022679"/>
    </source>
</evidence>
<dbReference type="GO" id="GO:0046353">
    <property type="term" value="F:aminoglycoside 3-N-acetyltransferase activity"/>
    <property type="evidence" value="ECO:0007669"/>
    <property type="project" value="UniProtKB-EC"/>
</dbReference>